<dbReference type="AlphaFoldDB" id="A0A317V5H6"/>
<feature type="chain" id="PRO_5016253234" evidence="1">
    <location>
        <begin position="18"/>
        <end position="71"/>
    </location>
</feature>
<dbReference type="RefSeq" id="XP_025385827.1">
    <property type="nucleotide sequence ID" value="XM_025531677.1"/>
</dbReference>
<dbReference type="GeneID" id="37053639"/>
<feature type="signal peptide" evidence="1">
    <location>
        <begin position="1"/>
        <end position="17"/>
    </location>
</feature>
<dbReference type="EMBL" id="MSFU01000020">
    <property type="protein sequence ID" value="PWY68147.1"/>
    <property type="molecule type" value="Genomic_DNA"/>
</dbReference>
<comment type="caution">
    <text evidence="2">The sequence shown here is derived from an EMBL/GenBank/DDBJ whole genome shotgun (WGS) entry which is preliminary data.</text>
</comment>
<reference evidence="2" key="1">
    <citation type="submission" date="2016-12" db="EMBL/GenBank/DDBJ databases">
        <title>The genomes of Aspergillus section Nigri reveals drivers in fungal speciation.</title>
        <authorList>
            <consortium name="DOE Joint Genome Institute"/>
            <person name="Vesth T.C."/>
            <person name="Nybo J."/>
            <person name="Theobald S."/>
            <person name="Brandl J."/>
            <person name="Frisvad J.C."/>
            <person name="Nielsen K.F."/>
            <person name="Lyhne E.K."/>
            <person name="Kogle M.E."/>
            <person name="Kuo A."/>
            <person name="Riley R."/>
            <person name="Clum A."/>
            <person name="Nolan M."/>
            <person name="Lipzen A."/>
            <person name="Salamov A."/>
            <person name="Henrissat B."/>
            <person name="Wiebenga A."/>
            <person name="De vries R.P."/>
            <person name="Grigoriev I.V."/>
            <person name="Mortensen U.H."/>
            <person name="Andersen M.R."/>
            <person name="Baker S.E."/>
        </authorList>
    </citation>
    <scope>NUCLEOTIDE SEQUENCE</scope>
    <source>
        <strain evidence="2">CBS 122712</strain>
    </source>
</reference>
<dbReference type="VEuPathDB" id="FungiDB:BO83DRAFT_380114"/>
<sequence>MKFSVLFTALFAALVTAQHAEGDGKVSAHGKRQIHPEACPTTDARDCCASCWSASQYHHIDIRECCGKCGC</sequence>
<evidence type="ECO:0000313" key="2">
    <source>
        <dbReference type="EMBL" id="PWY68147.1"/>
    </source>
</evidence>
<accession>A0A317V5H6</accession>
<proteinExistence type="predicted"/>
<name>A0A317V5H6_ASPEC</name>
<dbReference type="OrthoDB" id="4474138at2759"/>
<keyword evidence="1" id="KW-0732">Signal</keyword>
<organism evidence="2 3">
    <name type="scientific">Aspergillus eucalypticola (strain CBS 122712 / IBT 29274)</name>
    <dbReference type="NCBI Taxonomy" id="1448314"/>
    <lineage>
        <taxon>Eukaryota</taxon>
        <taxon>Fungi</taxon>
        <taxon>Dikarya</taxon>
        <taxon>Ascomycota</taxon>
        <taxon>Pezizomycotina</taxon>
        <taxon>Eurotiomycetes</taxon>
        <taxon>Eurotiomycetidae</taxon>
        <taxon>Eurotiales</taxon>
        <taxon>Aspergillaceae</taxon>
        <taxon>Aspergillus</taxon>
        <taxon>Aspergillus subgen. Circumdati</taxon>
    </lineage>
</organism>
<evidence type="ECO:0000313" key="3">
    <source>
        <dbReference type="Proteomes" id="UP000246171"/>
    </source>
</evidence>
<evidence type="ECO:0000256" key="1">
    <source>
        <dbReference type="SAM" id="SignalP"/>
    </source>
</evidence>
<dbReference type="Proteomes" id="UP000246171">
    <property type="component" value="Unassembled WGS sequence"/>
</dbReference>
<protein>
    <submittedName>
        <fullName evidence="2">Uncharacterized protein</fullName>
    </submittedName>
</protein>
<keyword evidence="3" id="KW-1185">Reference proteome</keyword>
<gene>
    <name evidence="2" type="ORF">BO83DRAFT_380114</name>
</gene>